<organism evidence="2 3">
    <name type="scientific">Streptomyces roseus</name>
    <dbReference type="NCBI Taxonomy" id="66430"/>
    <lineage>
        <taxon>Bacteria</taxon>
        <taxon>Bacillati</taxon>
        <taxon>Actinomycetota</taxon>
        <taxon>Actinomycetes</taxon>
        <taxon>Kitasatosporales</taxon>
        <taxon>Streptomycetaceae</taxon>
        <taxon>Streptomyces</taxon>
    </lineage>
</organism>
<name>A0A0J6XKI1_9ACTN</name>
<dbReference type="Proteomes" id="UP000035932">
    <property type="component" value="Unassembled WGS sequence"/>
</dbReference>
<evidence type="ECO:0000313" key="3">
    <source>
        <dbReference type="Proteomes" id="UP000035932"/>
    </source>
</evidence>
<feature type="compositionally biased region" description="Basic and acidic residues" evidence="1">
    <location>
        <begin position="50"/>
        <end position="59"/>
    </location>
</feature>
<sequence length="92" mass="10321">MPHGRSVPALAGFDLQFKQYGWAEELAKAGHRRRGVEGDPRRRPGRRHLGRYDGRRSDGAEPGAQLLLVGLEHHHRAGSFDRDEDGVLTPME</sequence>
<gene>
    <name evidence="2" type="ORF">ACS04_18390</name>
</gene>
<evidence type="ECO:0000313" key="2">
    <source>
        <dbReference type="EMBL" id="KMO96585.1"/>
    </source>
</evidence>
<dbReference type="STRING" id="66430.ACS04_18390"/>
<feature type="region of interest" description="Disordered" evidence="1">
    <location>
        <begin position="73"/>
        <end position="92"/>
    </location>
</feature>
<dbReference type="RefSeq" id="WP_048477708.1">
    <property type="nucleotide sequence ID" value="NZ_JBIRUD010000005.1"/>
</dbReference>
<dbReference type="AlphaFoldDB" id="A0A0J6XKI1"/>
<reference evidence="2 3" key="1">
    <citation type="submission" date="2015-06" db="EMBL/GenBank/DDBJ databases">
        <title>Recapitulation of the evolution of biosynthetic gene clusters reveals hidden chemical diversity on bacterial genomes.</title>
        <authorList>
            <person name="Cruz-Morales P."/>
            <person name="Martinez-Guerrero C."/>
            <person name="Morales-Escalante M.A."/>
            <person name="Yanez-Guerra L.A."/>
            <person name="Kopp J.F."/>
            <person name="Feldmann J."/>
            <person name="Ramos-Aboites H.E."/>
            <person name="Barona-Gomez F."/>
        </authorList>
    </citation>
    <scope>NUCLEOTIDE SEQUENCE [LARGE SCALE GENOMIC DNA]</scope>
    <source>
        <strain evidence="2 3">ATCC 31245</strain>
    </source>
</reference>
<dbReference type="PATRIC" id="fig|66430.4.peg.6398"/>
<comment type="caution">
    <text evidence="2">The sequence shown here is derived from an EMBL/GenBank/DDBJ whole genome shotgun (WGS) entry which is preliminary data.</text>
</comment>
<protein>
    <submittedName>
        <fullName evidence="2">Uncharacterized protein</fullName>
    </submittedName>
</protein>
<dbReference type="EMBL" id="LFML01000068">
    <property type="protein sequence ID" value="KMO96585.1"/>
    <property type="molecule type" value="Genomic_DNA"/>
</dbReference>
<accession>A0A0J6XKI1</accession>
<proteinExistence type="predicted"/>
<feature type="region of interest" description="Disordered" evidence="1">
    <location>
        <begin position="28"/>
        <end position="61"/>
    </location>
</feature>
<keyword evidence="3" id="KW-1185">Reference proteome</keyword>
<evidence type="ECO:0000256" key="1">
    <source>
        <dbReference type="SAM" id="MobiDB-lite"/>
    </source>
</evidence>